<dbReference type="EMBL" id="CP007145">
    <property type="protein sequence ID" value="AHJ95913.1"/>
    <property type="molecule type" value="Genomic_DNA"/>
</dbReference>
<evidence type="ECO:0000256" key="2">
    <source>
        <dbReference type="ARBA" id="ARBA00009695"/>
    </source>
</evidence>
<gene>
    <name evidence="5" type="primary">recX</name>
    <name evidence="8" type="ORF">Hsw_0318</name>
</gene>
<dbReference type="AlphaFoldDB" id="W8ETU8"/>
<evidence type="ECO:0000256" key="3">
    <source>
        <dbReference type="ARBA" id="ARBA00018111"/>
    </source>
</evidence>
<keyword evidence="4 5" id="KW-0963">Cytoplasm</keyword>
<dbReference type="InterPro" id="IPR003783">
    <property type="entry name" value="Regulatory_RecX"/>
</dbReference>
<feature type="domain" description="RecX second three-helical" evidence="6">
    <location>
        <begin position="78"/>
        <end position="114"/>
    </location>
</feature>
<evidence type="ECO:0000256" key="1">
    <source>
        <dbReference type="ARBA" id="ARBA00004496"/>
    </source>
</evidence>
<proteinExistence type="inferred from homology"/>
<feature type="domain" description="RecX third three-helical" evidence="7">
    <location>
        <begin position="124"/>
        <end position="171"/>
    </location>
</feature>
<evidence type="ECO:0000313" key="8">
    <source>
        <dbReference type="EMBL" id="AHJ95913.1"/>
    </source>
</evidence>
<dbReference type="Pfam" id="PF21981">
    <property type="entry name" value="RecX_HTH3"/>
    <property type="match status" value="1"/>
</dbReference>
<dbReference type="InterPro" id="IPR053925">
    <property type="entry name" value="RecX_HTH_3rd"/>
</dbReference>
<evidence type="ECO:0000256" key="4">
    <source>
        <dbReference type="ARBA" id="ARBA00022490"/>
    </source>
</evidence>
<dbReference type="PANTHER" id="PTHR33602">
    <property type="entry name" value="REGULATORY PROTEIN RECX FAMILY PROTEIN"/>
    <property type="match status" value="1"/>
</dbReference>
<evidence type="ECO:0000313" key="9">
    <source>
        <dbReference type="Proteomes" id="UP000019423"/>
    </source>
</evidence>
<keyword evidence="9" id="KW-1185">Reference proteome</keyword>
<sequence length="182" mass="21518">MFCVSGFPAIPSLSLRVMMQPAKKKFYTPTEALQKIAAFCTYQDRNQKEVEAKLREYGLDEDEAGEIIIRLSRENFLDEERYAQTFVRGHVRKKWGRRRIMQELKQKGISEYCIKVGMKEIDGDEYYQNLVDLLEKKDRQEKERHPGKRRQKIQLYLTGKGYEQDLIKMALEDLGKTPEDEE</sequence>
<dbReference type="PATRIC" id="fig|1227739.3.peg.586"/>
<dbReference type="KEGG" id="hsw:Hsw_0318"/>
<organism evidence="8 9">
    <name type="scientific">Hymenobacter swuensis DY53</name>
    <dbReference type="NCBI Taxonomy" id="1227739"/>
    <lineage>
        <taxon>Bacteria</taxon>
        <taxon>Pseudomonadati</taxon>
        <taxon>Bacteroidota</taxon>
        <taxon>Cytophagia</taxon>
        <taxon>Cytophagales</taxon>
        <taxon>Hymenobacteraceae</taxon>
        <taxon>Hymenobacter</taxon>
    </lineage>
</organism>
<dbReference type="PANTHER" id="PTHR33602:SF1">
    <property type="entry name" value="REGULATORY PROTEIN RECX FAMILY PROTEIN"/>
    <property type="match status" value="1"/>
</dbReference>
<dbReference type="GO" id="GO:0005737">
    <property type="term" value="C:cytoplasm"/>
    <property type="evidence" value="ECO:0007669"/>
    <property type="project" value="UniProtKB-SubCell"/>
</dbReference>
<dbReference type="GO" id="GO:0006282">
    <property type="term" value="P:regulation of DNA repair"/>
    <property type="evidence" value="ECO:0007669"/>
    <property type="project" value="UniProtKB-UniRule"/>
</dbReference>
<dbReference type="InterPro" id="IPR053924">
    <property type="entry name" value="RecX_HTH_2nd"/>
</dbReference>
<dbReference type="Pfam" id="PF02631">
    <property type="entry name" value="RecX_HTH2"/>
    <property type="match status" value="1"/>
</dbReference>
<evidence type="ECO:0000259" key="6">
    <source>
        <dbReference type="Pfam" id="PF02631"/>
    </source>
</evidence>
<comment type="similarity">
    <text evidence="2 5">Belongs to the RecX family.</text>
</comment>
<accession>W8ETU8</accession>
<dbReference type="Proteomes" id="UP000019423">
    <property type="component" value="Chromosome"/>
</dbReference>
<comment type="function">
    <text evidence="5">Modulates RecA activity.</text>
</comment>
<dbReference type="eggNOG" id="COG2137">
    <property type="taxonomic scope" value="Bacteria"/>
</dbReference>
<dbReference type="STRING" id="1227739.Hsw_0318"/>
<protein>
    <recommendedName>
        <fullName evidence="3 5">Regulatory protein RecX</fullName>
    </recommendedName>
</protein>
<reference evidence="8 9" key="1">
    <citation type="submission" date="2014-01" db="EMBL/GenBank/DDBJ databases">
        <title>Complete genome sequence of ionizing-radiation resistance bacterium Hymenobacter swuensis DY53.</title>
        <authorList>
            <person name="Jung J.-H."/>
            <person name="Jeong S.-W."/>
            <person name="Joe M.-H."/>
            <person name="Cho y.-j."/>
            <person name="Kim M.-K."/>
            <person name="Lim S.-Y."/>
        </authorList>
    </citation>
    <scope>NUCLEOTIDE SEQUENCE [LARGE SCALE GENOMIC DNA]</scope>
    <source>
        <strain evidence="8 9">DY53</strain>
    </source>
</reference>
<dbReference type="InterPro" id="IPR036388">
    <property type="entry name" value="WH-like_DNA-bd_sf"/>
</dbReference>
<dbReference type="Gene3D" id="1.10.10.10">
    <property type="entry name" value="Winged helix-like DNA-binding domain superfamily/Winged helix DNA-binding domain"/>
    <property type="match status" value="3"/>
</dbReference>
<dbReference type="HOGENOM" id="CLU_066607_5_0_10"/>
<dbReference type="HAMAP" id="MF_01114">
    <property type="entry name" value="RecX"/>
    <property type="match status" value="1"/>
</dbReference>
<evidence type="ECO:0000259" key="7">
    <source>
        <dbReference type="Pfam" id="PF21981"/>
    </source>
</evidence>
<evidence type="ECO:0000256" key="5">
    <source>
        <dbReference type="HAMAP-Rule" id="MF_01114"/>
    </source>
</evidence>
<comment type="subcellular location">
    <subcellularLocation>
        <location evidence="1 5">Cytoplasm</location>
    </subcellularLocation>
</comment>
<name>W8ETU8_9BACT</name>